<proteinExistence type="predicted"/>
<accession>A0A2Z6RNW5</accession>
<dbReference type="EMBL" id="BEXD01003932">
    <property type="protein sequence ID" value="GBC04174.1"/>
    <property type="molecule type" value="Genomic_DNA"/>
</dbReference>
<keyword evidence="3" id="KW-1185">Reference proteome</keyword>
<comment type="caution">
    <text evidence="1">The sequence shown here is derived from an EMBL/GenBank/DDBJ whole genome shotgun (WGS) entry which is preliminary data.</text>
</comment>
<name>A0A2Z6RNW5_9GLOM</name>
<dbReference type="Proteomes" id="UP000615446">
    <property type="component" value="Unassembled WGS sequence"/>
</dbReference>
<gene>
    <name evidence="2" type="ORF">RCL2_002034100</name>
    <name evidence="1" type="ORF">RclHR1_05550011</name>
</gene>
<protein>
    <submittedName>
        <fullName evidence="1">Uncharacterized protein</fullName>
    </submittedName>
</protein>
<sequence>MENDAYLSAESQRLQDDHDGFVGELRSLKKKLEDQYNNKLQRISSRETVMSKSLEEKDKKIIHLTSSITLSKLI</sequence>
<dbReference type="Proteomes" id="UP000247702">
    <property type="component" value="Unassembled WGS sequence"/>
</dbReference>
<dbReference type="EMBL" id="BLAL01000228">
    <property type="protein sequence ID" value="GES93595.1"/>
    <property type="molecule type" value="Genomic_DNA"/>
</dbReference>
<evidence type="ECO:0000313" key="2">
    <source>
        <dbReference type="EMBL" id="GES93595.1"/>
    </source>
</evidence>
<reference evidence="1 3" key="1">
    <citation type="submission" date="2017-11" db="EMBL/GenBank/DDBJ databases">
        <title>The genome of Rhizophagus clarus HR1 reveals common genetic basis of auxotrophy among arbuscular mycorrhizal fungi.</title>
        <authorList>
            <person name="Kobayashi Y."/>
        </authorList>
    </citation>
    <scope>NUCLEOTIDE SEQUENCE [LARGE SCALE GENOMIC DNA]</scope>
    <source>
        <strain evidence="1 3">HR1</strain>
    </source>
</reference>
<dbReference type="AlphaFoldDB" id="A0A2Z6RNW5"/>
<reference evidence="2" key="2">
    <citation type="submission" date="2019-10" db="EMBL/GenBank/DDBJ databases">
        <title>Conservation and host-specific expression of non-tandemly repeated heterogenous ribosome RNA gene in arbuscular mycorrhizal fungi.</title>
        <authorList>
            <person name="Maeda T."/>
            <person name="Kobayashi Y."/>
            <person name="Nakagawa T."/>
            <person name="Ezawa T."/>
            <person name="Yamaguchi K."/>
            <person name="Bino T."/>
            <person name="Nishimoto Y."/>
            <person name="Shigenobu S."/>
            <person name="Kawaguchi M."/>
        </authorList>
    </citation>
    <scope>NUCLEOTIDE SEQUENCE</scope>
    <source>
        <strain evidence="2">HR1</strain>
    </source>
</reference>
<organism evidence="1 3">
    <name type="scientific">Rhizophagus clarus</name>
    <dbReference type="NCBI Taxonomy" id="94130"/>
    <lineage>
        <taxon>Eukaryota</taxon>
        <taxon>Fungi</taxon>
        <taxon>Fungi incertae sedis</taxon>
        <taxon>Mucoromycota</taxon>
        <taxon>Glomeromycotina</taxon>
        <taxon>Glomeromycetes</taxon>
        <taxon>Glomerales</taxon>
        <taxon>Glomeraceae</taxon>
        <taxon>Rhizophagus</taxon>
    </lineage>
</organism>
<evidence type="ECO:0000313" key="3">
    <source>
        <dbReference type="Proteomes" id="UP000247702"/>
    </source>
</evidence>
<evidence type="ECO:0000313" key="1">
    <source>
        <dbReference type="EMBL" id="GBC04174.1"/>
    </source>
</evidence>